<name>A0ABX3EP18_9BACL</name>
<evidence type="ECO:0000313" key="3">
    <source>
        <dbReference type="Proteomes" id="UP000186058"/>
    </source>
</evidence>
<comment type="caution">
    <text evidence="2">The sequence shown here is derived from an EMBL/GenBank/DDBJ whole genome shotgun (WGS) entry which is preliminary data.</text>
</comment>
<feature type="signal peptide" evidence="1">
    <location>
        <begin position="1"/>
        <end position="24"/>
    </location>
</feature>
<evidence type="ECO:0000256" key="1">
    <source>
        <dbReference type="SAM" id="SignalP"/>
    </source>
</evidence>
<evidence type="ECO:0000313" key="2">
    <source>
        <dbReference type="EMBL" id="OKP87029.1"/>
    </source>
</evidence>
<keyword evidence="3" id="KW-1185">Reference proteome</keyword>
<dbReference type="Proteomes" id="UP000186058">
    <property type="component" value="Unassembled WGS sequence"/>
</dbReference>
<reference evidence="2 3" key="1">
    <citation type="submission" date="2016-03" db="EMBL/GenBank/DDBJ databases">
        <authorList>
            <person name="Sant'Anna F.H."/>
            <person name="Ambrosini A."/>
            <person name="Souza R."/>
            <person name="Bach E."/>
            <person name="Fernandes G."/>
            <person name="Balsanelli E."/>
            <person name="Baura V.A."/>
            <person name="Souza E.M."/>
            <person name="Passaglia L."/>
        </authorList>
    </citation>
    <scope>NUCLEOTIDE SEQUENCE [LARGE SCALE GENOMIC DNA]</scope>
    <source>
        <strain evidence="2 3">P26E</strain>
    </source>
</reference>
<protein>
    <submittedName>
        <fullName evidence="2">Uncharacterized protein</fullName>
    </submittedName>
</protein>
<sequence>MKKRSAFFATLSLAMITTAITAFASPSTTQENVTPESNVSPISNPFVEGQLISPFVIDTSNPIGGTVTGGAVVPKTFTINGGFGHIKLLMKNYSSSSVTVSLTHKNSGWVYFSEVISGNGSITWKNFEHGYEQGMRGGDYTLQWSGGGSNVNGEFFGKTGSSISDVTN</sequence>
<keyword evidence="1" id="KW-0732">Signal</keyword>
<dbReference type="RefSeq" id="WP_074107457.1">
    <property type="nucleotide sequence ID" value="NZ_LVWI01000036.1"/>
</dbReference>
<dbReference type="EMBL" id="LVWI01000036">
    <property type="protein sequence ID" value="OKP87029.1"/>
    <property type="molecule type" value="Genomic_DNA"/>
</dbReference>
<gene>
    <name evidence="2" type="ORF">A3844_11060</name>
</gene>
<accession>A0ABX3EP18</accession>
<feature type="chain" id="PRO_5047505509" evidence="1">
    <location>
        <begin position="25"/>
        <end position="168"/>
    </location>
</feature>
<proteinExistence type="predicted"/>
<organism evidence="2 3">
    <name type="scientific">Paenibacillus helianthi</name>
    <dbReference type="NCBI Taxonomy" id="1349432"/>
    <lineage>
        <taxon>Bacteria</taxon>
        <taxon>Bacillati</taxon>
        <taxon>Bacillota</taxon>
        <taxon>Bacilli</taxon>
        <taxon>Bacillales</taxon>
        <taxon>Paenibacillaceae</taxon>
        <taxon>Paenibacillus</taxon>
    </lineage>
</organism>